<feature type="region of interest" description="Disordered" evidence="1">
    <location>
        <begin position="112"/>
        <end position="135"/>
    </location>
</feature>
<dbReference type="AlphaFoldDB" id="A0A0F4U350"/>
<dbReference type="EMBL" id="LACC01000002">
    <property type="protein sequence ID" value="KJZ50650.1"/>
    <property type="molecule type" value="Genomic_DNA"/>
</dbReference>
<gene>
    <name evidence="3" type="ORF">VC35_00240</name>
</gene>
<organism evidence="3 4">
    <name type="scientific">Pseudomonas fluorescens</name>
    <dbReference type="NCBI Taxonomy" id="294"/>
    <lineage>
        <taxon>Bacteria</taxon>
        <taxon>Pseudomonadati</taxon>
        <taxon>Pseudomonadota</taxon>
        <taxon>Gammaproteobacteria</taxon>
        <taxon>Pseudomonadales</taxon>
        <taxon>Pseudomonadaceae</taxon>
        <taxon>Pseudomonas</taxon>
    </lineage>
</organism>
<accession>A0A0F4U350</accession>
<dbReference type="PATRIC" id="fig|294.132.peg.2027"/>
<evidence type="ECO:0000313" key="4">
    <source>
        <dbReference type="Proteomes" id="UP000033588"/>
    </source>
</evidence>
<feature type="signal peptide" evidence="2">
    <location>
        <begin position="1"/>
        <end position="22"/>
    </location>
</feature>
<sequence length="154" mass="16374">MMKIPAHTLAILMLLLSTSALAATVIPLKGQTSQTIQQDTSACQSQANAQHPVQSTVPSGGRVKGAATAAVAGATAAEVRGRQHENLYDQIDDDTKQDYRQNRAHSAAVAGAVVGGSRQRQERRQNLSESEQSVTANNSVYSSCLQQRGYDVLP</sequence>
<evidence type="ECO:0000313" key="3">
    <source>
        <dbReference type="EMBL" id="KJZ50650.1"/>
    </source>
</evidence>
<feature type="chain" id="PRO_5002479749" evidence="2">
    <location>
        <begin position="23"/>
        <end position="154"/>
    </location>
</feature>
<evidence type="ECO:0000256" key="2">
    <source>
        <dbReference type="SAM" id="SignalP"/>
    </source>
</evidence>
<proteinExistence type="predicted"/>
<evidence type="ECO:0000256" key="1">
    <source>
        <dbReference type="SAM" id="MobiDB-lite"/>
    </source>
</evidence>
<comment type="caution">
    <text evidence="3">The sequence shown here is derived from an EMBL/GenBank/DDBJ whole genome shotgun (WGS) entry which is preliminary data.</text>
</comment>
<dbReference type="Proteomes" id="UP000033588">
    <property type="component" value="Unassembled WGS sequence"/>
</dbReference>
<reference evidence="3 4" key="1">
    <citation type="submission" date="2015-03" db="EMBL/GenBank/DDBJ databases">
        <title>Comparative genomics of Pseudomonas insights into diversity of traits involved in vanlence and defense.</title>
        <authorList>
            <person name="Qin Y."/>
        </authorList>
    </citation>
    <scope>NUCLEOTIDE SEQUENCE [LARGE SCALE GENOMIC DNA]</scope>
    <source>
        <strain evidence="3 4">C8</strain>
    </source>
</reference>
<name>A0A0F4U350_PSEFL</name>
<protein>
    <submittedName>
        <fullName evidence="3">Uncharacterized protein</fullName>
    </submittedName>
</protein>
<keyword evidence="2" id="KW-0732">Signal</keyword>